<dbReference type="AlphaFoldDB" id="A0A2M6W133"/>
<protein>
    <submittedName>
        <fullName evidence="1">Uncharacterized protein</fullName>
    </submittedName>
</protein>
<name>A0A2M6W133_9BACT</name>
<feature type="non-terminal residue" evidence="1">
    <location>
        <position position="197"/>
    </location>
</feature>
<comment type="caution">
    <text evidence="1">The sequence shown here is derived from an EMBL/GenBank/DDBJ whole genome shotgun (WGS) entry which is preliminary data.</text>
</comment>
<proteinExistence type="predicted"/>
<organism evidence="1 2">
    <name type="scientific">Candidatus Magasanikbacteria bacterium CG10_big_fil_rev_8_21_14_0_10_43_6</name>
    <dbReference type="NCBI Taxonomy" id="1974650"/>
    <lineage>
        <taxon>Bacteria</taxon>
        <taxon>Candidatus Magasanikiibacteriota</taxon>
    </lineage>
</organism>
<reference evidence="2" key="1">
    <citation type="submission" date="2017-09" db="EMBL/GenBank/DDBJ databases">
        <title>Depth-based differentiation of microbial function through sediment-hosted aquifers and enrichment of novel symbionts in the deep terrestrial subsurface.</title>
        <authorList>
            <person name="Probst A.J."/>
            <person name="Ladd B."/>
            <person name="Jarett J.K."/>
            <person name="Geller-Mcgrath D.E."/>
            <person name="Sieber C.M.K."/>
            <person name="Emerson J.B."/>
            <person name="Anantharaman K."/>
            <person name="Thomas B.C."/>
            <person name="Malmstrom R."/>
            <person name="Stieglmeier M."/>
            <person name="Klingl A."/>
            <person name="Woyke T."/>
            <person name="Ryan C.M."/>
            <person name="Banfield J.F."/>
        </authorList>
    </citation>
    <scope>NUCLEOTIDE SEQUENCE [LARGE SCALE GENOMIC DNA]</scope>
</reference>
<sequence length="197" mass="21159">MFTFLKGKQRIIATTAGVVLFIGMQVFGSLFTHTPVHAVPAPGYPVYDAGVDATINGLDIKRVANSVAEESFLAAVMGSLVHGASYFTRRLAYDTAIFVSSGGKGQNPLAFWQSGNDYLGSTLEDALADSIGELGKPYGLNLCQIPDLRFQVFLQFGLLDLYGGTNGPQPNCTFQQLTEGGLFDGDAWKQRYGTEDG</sequence>
<dbReference type="EMBL" id="PFBZ01000126">
    <property type="protein sequence ID" value="PIT86488.1"/>
    <property type="molecule type" value="Genomic_DNA"/>
</dbReference>
<gene>
    <name evidence="1" type="ORF">COU33_02895</name>
</gene>
<dbReference type="Proteomes" id="UP000229362">
    <property type="component" value="Unassembled WGS sequence"/>
</dbReference>
<evidence type="ECO:0000313" key="1">
    <source>
        <dbReference type="EMBL" id="PIT86488.1"/>
    </source>
</evidence>
<accession>A0A2M6W133</accession>
<evidence type="ECO:0000313" key="2">
    <source>
        <dbReference type="Proteomes" id="UP000229362"/>
    </source>
</evidence>